<name>A0A433DEM5_9FUNG</name>
<proteinExistence type="predicted"/>
<dbReference type="AlphaFoldDB" id="A0A433DEM5"/>
<organism evidence="1 2">
    <name type="scientific">Jimgerdemannia flammicorona</name>
    <dbReference type="NCBI Taxonomy" id="994334"/>
    <lineage>
        <taxon>Eukaryota</taxon>
        <taxon>Fungi</taxon>
        <taxon>Fungi incertae sedis</taxon>
        <taxon>Mucoromycota</taxon>
        <taxon>Mucoromycotina</taxon>
        <taxon>Endogonomycetes</taxon>
        <taxon>Endogonales</taxon>
        <taxon>Endogonaceae</taxon>
        <taxon>Jimgerdemannia</taxon>
    </lineage>
</organism>
<keyword evidence="2" id="KW-1185">Reference proteome</keyword>
<protein>
    <submittedName>
        <fullName evidence="1">Uncharacterized protein</fullName>
    </submittedName>
</protein>
<gene>
    <name evidence="1" type="ORF">BC936DRAFT_142871</name>
</gene>
<evidence type="ECO:0000313" key="2">
    <source>
        <dbReference type="Proteomes" id="UP000268093"/>
    </source>
</evidence>
<sequence>MQFPPECRDALQVPDFWEATDEPSLRKFLDFRLSAADLKDEATEHHKYITDLNKLSKFYAEVSETGKKIRKWRNTLKASELLLLLNNVEQSWKPEYTDYPAGFVLAVGTGSSLLVRTYSADYLGGFVLLMGTGSSLSVVAL</sequence>
<reference evidence="1 2" key="1">
    <citation type="journal article" date="2018" name="New Phytol.">
        <title>Phylogenomics of Endogonaceae and evolution of mycorrhizas within Mucoromycota.</title>
        <authorList>
            <person name="Chang Y."/>
            <person name="Desiro A."/>
            <person name="Na H."/>
            <person name="Sandor L."/>
            <person name="Lipzen A."/>
            <person name="Clum A."/>
            <person name="Barry K."/>
            <person name="Grigoriev I.V."/>
            <person name="Martin F.M."/>
            <person name="Stajich J.E."/>
            <person name="Smith M.E."/>
            <person name="Bonito G."/>
            <person name="Spatafora J.W."/>
        </authorList>
    </citation>
    <scope>NUCLEOTIDE SEQUENCE [LARGE SCALE GENOMIC DNA]</scope>
    <source>
        <strain evidence="1 2">GMNB39</strain>
    </source>
</reference>
<evidence type="ECO:0000313" key="1">
    <source>
        <dbReference type="EMBL" id="RUP49291.1"/>
    </source>
</evidence>
<dbReference type="OrthoDB" id="2424516at2759"/>
<dbReference type="EMBL" id="RBNI01002441">
    <property type="protein sequence ID" value="RUP49291.1"/>
    <property type="molecule type" value="Genomic_DNA"/>
</dbReference>
<accession>A0A433DEM5</accession>
<dbReference type="Proteomes" id="UP000268093">
    <property type="component" value="Unassembled WGS sequence"/>
</dbReference>
<comment type="caution">
    <text evidence="1">The sequence shown here is derived from an EMBL/GenBank/DDBJ whole genome shotgun (WGS) entry which is preliminary data.</text>
</comment>